<reference evidence="1 2" key="1">
    <citation type="journal article" date="2020" name="Biotechnol. Biofuels">
        <title>New insights from the biogas microbiome by comprehensive genome-resolved metagenomics of nearly 1600 species originating from multiple anaerobic digesters.</title>
        <authorList>
            <person name="Campanaro S."/>
            <person name="Treu L."/>
            <person name="Rodriguez-R L.M."/>
            <person name="Kovalovszki A."/>
            <person name="Ziels R.M."/>
            <person name="Maus I."/>
            <person name="Zhu X."/>
            <person name="Kougias P.G."/>
            <person name="Basile A."/>
            <person name="Luo G."/>
            <person name="Schluter A."/>
            <person name="Konstantinidis K.T."/>
            <person name="Angelidaki I."/>
        </authorList>
    </citation>
    <scope>NUCLEOTIDE SEQUENCE [LARGE SCALE GENOMIC DNA]</scope>
    <source>
        <strain evidence="1">AS23ysBPME_344</strain>
    </source>
</reference>
<accession>A0A7X8MV52</accession>
<comment type="caution">
    <text evidence="1">The sequence shown here is derived from an EMBL/GenBank/DDBJ whole genome shotgun (WGS) entry which is preliminary data.</text>
</comment>
<evidence type="ECO:0000313" key="2">
    <source>
        <dbReference type="Proteomes" id="UP000568696"/>
    </source>
</evidence>
<protein>
    <submittedName>
        <fullName evidence="1">Uncharacterized protein</fullName>
    </submittedName>
</protein>
<organism evidence="1 2">
    <name type="scientific">Corynebacterium pollutisoli</name>
    <dbReference type="NCBI Taxonomy" id="1610489"/>
    <lineage>
        <taxon>Bacteria</taxon>
        <taxon>Bacillati</taxon>
        <taxon>Actinomycetota</taxon>
        <taxon>Actinomycetes</taxon>
        <taxon>Mycobacteriales</taxon>
        <taxon>Corynebacteriaceae</taxon>
        <taxon>Corynebacterium</taxon>
    </lineage>
</organism>
<sequence>MIRRSLAALAVVGLLGLLVLAFFDDATHRPVPPQGDMLGTESGESFQAYSERAEKTLLDAPDDQPVYALVTFSEGLTPEEAGEVLASIERVNAMIVQMAAPFPLPEPIAGEDRADVFQRELDRIAVSLAGIGNVPTPELIDAAVVRDNGEVLRTLSERERIATVETLPADAAWGRFGVRPVEIPQTAGT</sequence>
<proteinExistence type="predicted"/>
<dbReference type="AlphaFoldDB" id="A0A7X8MV52"/>
<name>A0A7X8MV52_9CORY</name>
<dbReference type="EMBL" id="JAAYSN010000103">
    <property type="protein sequence ID" value="NLP38889.1"/>
    <property type="molecule type" value="Genomic_DNA"/>
</dbReference>
<dbReference type="Proteomes" id="UP000568696">
    <property type="component" value="Unassembled WGS sequence"/>
</dbReference>
<evidence type="ECO:0000313" key="1">
    <source>
        <dbReference type="EMBL" id="NLP38889.1"/>
    </source>
</evidence>
<gene>
    <name evidence="1" type="ORF">GX356_04100</name>
</gene>